<dbReference type="SUPFAM" id="SSF47616">
    <property type="entry name" value="GST C-terminal domain-like"/>
    <property type="match status" value="1"/>
</dbReference>
<dbReference type="PROSITE" id="PS50404">
    <property type="entry name" value="GST_NTER"/>
    <property type="match status" value="1"/>
</dbReference>
<dbReference type="Pfam" id="PF17171">
    <property type="entry name" value="GST_C_6"/>
    <property type="match status" value="1"/>
</dbReference>
<reference evidence="2 3" key="1">
    <citation type="submission" date="2020-07" db="EMBL/GenBank/DDBJ databases">
        <title>Stappia sp., F7233, whole genome shotgun sequencing project.</title>
        <authorList>
            <person name="Jiang S."/>
            <person name="Liu Z.W."/>
            <person name="Du Z.J."/>
        </authorList>
    </citation>
    <scope>NUCLEOTIDE SEQUENCE [LARGE SCALE GENOMIC DNA]</scope>
    <source>
        <strain evidence="2 3">F7233</strain>
    </source>
</reference>
<evidence type="ECO:0000313" key="3">
    <source>
        <dbReference type="Proteomes" id="UP000541109"/>
    </source>
</evidence>
<dbReference type="RefSeq" id="WP_182163298.1">
    <property type="nucleotide sequence ID" value="NZ_JACFXV010000043.1"/>
</dbReference>
<protein>
    <submittedName>
        <fullName evidence="2">Glutathione S-transferase family protein</fullName>
    </submittedName>
</protein>
<dbReference type="SUPFAM" id="SSF52833">
    <property type="entry name" value="Thioredoxin-like"/>
    <property type="match status" value="1"/>
</dbReference>
<dbReference type="InterPro" id="IPR004045">
    <property type="entry name" value="Glutathione_S-Trfase_N"/>
</dbReference>
<accession>A0A839AC34</accession>
<dbReference type="SFLD" id="SFLDG01180">
    <property type="entry name" value="SUF1"/>
    <property type="match status" value="1"/>
</dbReference>
<dbReference type="CDD" id="cd03193">
    <property type="entry name" value="GST_C_Metaxin"/>
    <property type="match status" value="1"/>
</dbReference>
<keyword evidence="2" id="KW-0808">Transferase</keyword>
<comment type="caution">
    <text evidence="2">The sequence shown here is derived from an EMBL/GenBank/DDBJ whole genome shotgun (WGS) entry which is preliminary data.</text>
</comment>
<proteinExistence type="predicted"/>
<keyword evidence="3" id="KW-1185">Reference proteome</keyword>
<dbReference type="EMBL" id="JACFXV010000043">
    <property type="protein sequence ID" value="MBA5776685.1"/>
    <property type="molecule type" value="Genomic_DNA"/>
</dbReference>
<dbReference type="InterPro" id="IPR012336">
    <property type="entry name" value="Thioredoxin-like_fold"/>
</dbReference>
<dbReference type="Pfam" id="PF17172">
    <property type="entry name" value="GST_N_4"/>
    <property type="match status" value="1"/>
</dbReference>
<organism evidence="2 3">
    <name type="scientific">Stappia albiluteola</name>
    <dbReference type="NCBI Taxonomy" id="2758565"/>
    <lineage>
        <taxon>Bacteria</taxon>
        <taxon>Pseudomonadati</taxon>
        <taxon>Pseudomonadota</taxon>
        <taxon>Alphaproteobacteria</taxon>
        <taxon>Hyphomicrobiales</taxon>
        <taxon>Stappiaceae</taxon>
        <taxon>Stappia</taxon>
    </lineage>
</organism>
<gene>
    <name evidence="2" type="ORF">H2509_06040</name>
</gene>
<name>A0A839AC34_9HYPH</name>
<dbReference type="Gene3D" id="3.40.30.10">
    <property type="entry name" value="Glutaredoxin"/>
    <property type="match status" value="1"/>
</dbReference>
<dbReference type="Gene3D" id="1.20.1050.10">
    <property type="match status" value="1"/>
</dbReference>
<dbReference type="SFLD" id="SFLDS00019">
    <property type="entry name" value="Glutathione_Transferase_(cytos"/>
    <property type="match status" value="1"/>
</dbReference>
<dbReference type="InterPro" id="IPR036282">
    <property type="entry name" value="Glutathione-S-Trfase_C_sf"/>
</dbReference>
<dbReference type="InterPro" id="IPR026928">
    <property type="entry name" value="FAX/IsoI-like"/>
</dbReference>
<sequence length="241" mass="26549">MLTLIAFPTIPGTRNLSSFSYKAEALLAMTGKPYASEYIVDLSLTPRGKVPVLRDGDLVIPDSSLIQAHLERHHGLDADRHLNAHEYAVAEAFRRMGEEHLYFTVVYSRWVDPVNEGTMINGVLGALPEAQREPAFLDIRRSVVEKLAAQGIGLHDPEAIYEFGRRDIEAIAAYLDDKTFFLGDEPTTIDASLVGLIANILQPAFTSPLRTFADAIPPLADYVARFEEAVFKDKAILPAAA</sequence>
<dbReference type="SFLD" id="SFLDG01200">
    <property type="entry name" value="SUF1.1"/>
    <property type="match status" value="1"/>
</dbReference>
<evidence type="ECO:0000313" key="2">
    <source>
        <dbReference type="EMBL" id="MBA5776685.1"/>
    </source>
</evidence>
<dbReference type="PANTHER" id="PTHR12289">
    <property type="entry name" value="METAXIN RELATED"/>
    <property type="match status" value="1"/>
</dbReference>
<dbReference type="AlphaFoldDB" id="A0A839AC34"/>
<dbReference type="InterPro" id="IPR040079">
    <property type="entry name" value="Glutathione_S-Trfase"/>
</dbReference>
<dbReference type="PANTHER" id="PTHR12289:SF41">
    <property type="entry name" value="FAILED AXON CONNECTIONS-RELATED"/>
    <property type="match status" value="1"/>
</dbReference>
<evidence type="ECO:0000259" key="1">
    <source>
        <dbReference type="PROSITE" id="PS50404"/>
    </source>
</evidence>
<dbReference type="GO" id="GO:0016740">
    <property type="term" value="F:transferase activity"/>
    <property type="evidence" value="ECO:0007669"/>
    <property type="project" value="UniProtKB-KW"/>
</dbReference>
<dbReference type="Proteomes" id="UP000541109">
    <property type="component" value="Unassembled WGS sequence"/>
</dbReference>
<dbReference type="InterPro" id="IPR036249">
    <property type="entry name" value="Thioredoxin-like_sf"/>
</dbReference>
<dbReference type="InterPro" id="IPR050931">
    <property type="entry name" value="Mito_Protein_Transport_Metaxin"/>
</dbReference>
<feature type="domain" description="GST N-terminal" evidence="1">
    <location>
        <begin position="7"/>
        <end position="78"/>
    </location>
</feature>
<dbReference type="InterPro" id="IPR033468">
    <property type="entry name" value="Metaxin_GST"/>
</dbReference>